<dbReference type="Gene3D" id="3.10.350.10">
    <property type="entry name" value="LysM domain"/>
    <property type="match status" value="1"/>
</dbReference>
<dbReference type="SUPFAM" id="SSF54106">
    <property type="entry name" value="LysM domain"/>
    <property type="match status" value="1"/>
</dbReference>
<dbReference type="Pfam" id="PF01476">
    <property type="entry name" value="LysM"/>
    <property type="match status" value="1"/>
</dbReference>
<feature type="compositionally biased region" description="Basic and acidic residues" evidence="1">
    <location>
        <begin position="628"/>
        <end position="643"/>
    </location>
</feature>
<dbReference type="PROSITE" id="PS51782">
    <property type="entry name" value="LYSM"/>
    <property type="match status" value="1"/>
</dbReference>
<protein>
    <submittedName>
        <fullName evidence="3">Carbohydrate-binding module family 50 protein</fullName>
    </submittedName>
</protein>
<dbReference type="InterPro" id="IPR045030">
    <property type="entry name" value="LYSM1-4"/>
</dbReference>
<feature type="compositionally biased region" description="Polar residues" evidence="1">
    <location>
        <begin position="662"/>
        <end position="674"/>
    </location>
</feature>
<feature type="compositionally biased region" description="Low complexity" evidence="1">
    <location>
        <begin position="524"/>
        <end position="540"/>
    </location>
</feature>
<feature type="compositionally biased region" description="Basic and acidic residues" evidence="1">
    <location>
        <begin position="265"/>
        <end position="276"/>
    </location>
</feature>
<dbReference type="PANTHER" id="PTHR20932:SF8">
    <property type="entry name" value="LD22649P"/>
    <property type="match status" value="1"/>
</dbReference>
<dbReference type="SMART" id="SM00257">
    <property type="entry name" value="LysM"/>
    <property type="match status" value="1"/>
</dbReference>
<feature type="region of interest" description="Disordered" evidence="1">
    <location>
        <begin position="259"/>
        <end position="319"/>
    </location>
</feature>
<keyword evidence="4" id="KW-1185">Reference proteome</keyword>
<name>A0A0C3B413_SERVB</name>
<reference evidence="4" key="2">
    <citation type="submission" date="2015-01" db="EMBL/GenBank/DDBJ databases">
        <title>Evolutionary Origins and Diversification of the Mycorrhizal Mutualists.</title>
        <authorList>
            <consortium name="DOE Joint Genome Institute"/>
            <consortium name="Mycorrhizal Genomics Consortium"/>
            <person name="Kohler A."/>
            <person name="Kuo A."/>
            <person name="Nagy L.G."/>
            <person name="Floudas D."/>
            <person name="Copeland A."/>
            <person name="Barry K.W."/>
            <person name="Cichocki N."/>
            <person name="Veneault-Fourrey C."/>
            <person name="LaButti K."/>
            <person name="Lindquist E.A."/>
            <person name="Lipzen A."/>
            <person name="Lundell T."/>
            <person name="Morin E."/>
            <person name="Murat C."/>
            <person name="Riley R."/>
            <person name="Ohm R."/>
            <person name="Sun H."/>
            <person name="Tunlid A."/>
            <person name="Henrissat B."/>
            <person name="Grigoriev I.V."/>
            <person name="Hibbett D.S."/>
            <person name="Martin F."/>
        </authorList>
    </citation>
    <scope>NUCLEOTIDE SEQUENCE [LARGE SCALE GENOMIC DNA]</scope>
    <source>
        <strain evidence="4">MAFF 305830</strain>
    </source>
</reference>
<dbReference type="PANTHER" id="PTHR20932">
    <property type="entry name" value="LYSM AND PUTATIVE PEPTIDOGLYCAN-BINDING DOMAIN-CONTAINING PROTEIN"/>
    <property type="match status" value="1"/>
</dbReference>
<feature type="compositionally biased region" description="Low complexity" evidence="1">
    <location>
        <begin position="51"/>
        <end position="71"/>
    </location>
</feature>
<dbReference type="OrthoDB" id="2107166at2759"/>
<feature type="compositionally biased region" description="Basic residues" evidence="1">
    <location>
        <begin position="618"/>
        <end position="627"/>
    </location>
</feature>
<dbReference type="InterPro" id="IPR018392">
    <property type="entry name" value="LysM"/>
</dbReference>
<dbReference type="Proteomes" id="UP000054097">
    <property type="component" value="Unassembled WGS sequence"/>
</dbReference>
<reference evidence="3 4" key="1">
    <citation type="submission" date="2014-04" db="EMBL/GenBank/DDBJ databases">
        <authorList>
            <consortium name="DOE Joint Genome Institute"/>
            <person name="Kuo A."/>
            <person name="Zuccaro A."/>
            <person name="Kohler A."/>
            <person name="Nagy L.G."/>
            <person name="Floudas D."/>
            <person name="Copeland A."/>
            <person name="Barry K.W."/>
            <person name="Cichocki N."/>
            <person name="Veneault-Fourrey C."/>
            <person name="LaButti K."/>
            <person name="Lindquist E.A."/>
            <person name="Lipzen A."/>
            <person name="Lundell T."/>
            <person name="Morin E."/>
            <person name="Murat C."/>
            <person name="Sun H."/>
            <person name="Tunlid A."/>
            <person name="Henrissat B."/>
            <person name="Grigoriev I.V."/>
            <person name="Hibbett D.S."/>
            <person name="Martin F."/>
            <person name="Nordberg H.P."/>
            <person name="Cantor M.N."/>
            <person name="Hua S.X."/>
        </authorList>
    </citation>
    <scope>NUCLEOTIDE SEQUENCE [LARGE SCALE GENOMIC DNA]</scope>
    <source>
        <strain evidence="3 4">MAFF 305830</strain>
    </source>
</reference>
<evidence type="ECO:0000313" key="3">
    <source>
        <dbReference type="EMBL" id="KIM31550.1"/>
    </source>
</evidence>
<feature type="compositionally biased region" description="Polar residues" evidence="1">
    <location>
        <begin position="150"/>
        <end position="160"/>
    </location>
</feature>
<evidence type="ECO:0000259" key="2">
    <source>
        <dbReference type="PROSITE" id="PS51782"/>
    </source>
</evidence>
<feature type="domain" description="LysM" evidence="2">
    <location>
        <begin position="348"/>
        <end position="392"/>
    </location>
</feature>
<feature type="region of interest" description="Disordered" evidence="1">
    <location>
        <begin position="524"/>
        <end position="552"/>
    </location>
</feature>
<dbReference type="AlphaFoldDB" id="A0A0C3B413"/>
<feature type="compositionally biased region" description="Low complexity" evidence="1">
    <location>
        <begin position="457"/>
        <end position="474"/>
    </location>
</feature>
<organism evidence="3 4">
    <name type="scientific">Serendipita vermifera MAFF 305830</name>
    <dbReference type="NCBI Taxonomy" id="933852"/>
    <lineage>
        <taxon>Eukaryota</taxon>
        <taxon>Fungi</taxon>
        <taxon>Dikarya</taxon>
        <taxon>Basidiomycota</taxon>
        <taxon>Agaricomycotina</taxon>
        <taxon>Agaricomycetes</taxon>
        <taxon>Sebacinales</taxon>
        <taxon>Serendipitaceae</taxon>
        <taxon>Serendipita</taxon>
    </lineage>
</organism>
<dbReference type="HOGENOM" id="CLU_402884_0_0_1"/>
<feature type="region of interest" description="Disordered" evidence="1">
    <location>
        <begin position="412"/>
        <end position="474"/>
    </location>
</feature>
<feature type="compositionally biased region" description="Polar residues" evidence="1">
    <location>
        <begin position="541"/>
        <end position="552"/>
    </location>
</feature>
<feature type="compositionally biased region" description="Polar residues" evidence="1">
    <location>
        <begin position="297"/>
        <end position="319"/>
    </location>
</feature>
<feature type="region of interest" description="Disordered" evidence="1">
    <location>
        <begin position="609"/>
        <end position="683"/>
    </location>
</feature>
<feature type="compositionally biased region" description="Polar residues" evidence="1">
    <location>
        <begin position="121"/>
        <end position="136"/>
    </location>
</feature>
<sequence length="683" mass="72960">MNDGHSSWDRSLLAEPPTPISANPWSDPKSSSNIISTSNNTLLLPSTRGRSTSIATSVGGSGGSSLAATESFTGNIEQPFKSNLRPRPKPRRLRSDLEDAVNEQNVEFSNIALETPRISSNQSDYINANGSTTSLGATRGKERQDGRPVNSRSVTPSTSAYKRRKSPTEPLPELHTSSAGDPDLDEDDKTREGKARKQGKSALRSALPSPFSFALGSGFGSKLWGDVETMWNEALSPTPRTATPRGGHAYLDVWGRPVSTPTFEEPERSRGRDRSVGDQGIAVGWTRGPLVERDDVSTSTTPSLSRKTTGTYTERSRTPNLISGEGITILDDSLGPKRATEVVEAEVFEHTVLPTDSLAGVALKYGVTVAQLRKANKMWASDTIHLRKVLYIPVGNASKKDRNGELVDLTSNMSQTNLGDEPSPARTTASGRPGSTFSSPSKASYIESSPSTHNDTLSESTSTSSLLPAKSISSTTSTKRIPISELSYFPPPSAPSTTIFTSNPHPSTISSGIARKWELQSGISSSLFPTTGTPGTSLTSDSRMSSRANSPSRNGLASSIFHAFPALNDITSRASFDTVRSAGSIPGSGNVSGEEDMELDEMQRRIEITGSSTMPSRGIKKRVKLRPRGVDDEGGIDSKDRGAKGKIITQQLAPRSMELPNLQASGNSASTRQGSYGEGWSEP</sequence>
<dbReference type="CDD" id="cd00118">
    <property type="entry name" value="LysM"/>
    <property type="match status" value="1"/>
</dbReference>
<evidence type="ECO:0000256" key="1">
    <source>
        <dbReference type="SAM" id="MobiDB-lite"/>
    </source>
</evidence>
<feature type="region of interest" description="Disordered" evidence="1">
    <location>
        <begin position="1"/>
        <end position="94"/>
    </location>
</feature>
<proteinExistence type="predicted"/>
<dbReference type="EMBL" id="KN824282">
    <property type="protein sequence ID" value="KIM31550.1"/>
    <property type="molecule type" value="Genomic_DNA"/>
</dbReference>
<accession>A0A0C3B413</accession>
<feature type="compositionally biased region" description="Low complexity" evidence="1">
    <location>
        <begin position="30"/>
        <end position="44"/>
    </location>
</feature>
<feature type="region of interest" description="Disordered" evidence="1">
    <location>
        <begin position="121"/>
        <end position="204"/>
    </location>
</feature>
<gene>
    <name evidence="3" type="ORF">M408DRAFT_327723</name>
</gene>
<feature type="compositionally biased region" description="Polar residues" evidence="1">
    <location>
        <begin position="425"/>
        <end position="455"/>
    </location>
</feature>
<evidence type="ECO:0000313" key="4">
    <source>
        <dbReference type="Proteomes" id="UP000054097"/>
    </source>
</evidence>
<dbReference type="InterPro" id="IPR036779">
    <property type="entry name" value="LysM_dom_sf"/>
</dbReference>